<accession>A0A6A3G8X1</accession>
<evidence type="ECO:0000313" key="2">
    <source>
        <dbReference type="EMBL" id="KAE8954965.1"/>
    </source>
</evidence>
<evidence type="ECO:0000256" key="1">
    <source>
        <dbReference type="SAM" id="MobiDB-lite"/>
    </source>
</evidence>
<feature type="region of interest" description="Disordered" evidence="1">
    <location>
        <begin position="88"/>
        <end position="130"/>
    </location>
</feature>
<dbReference type="Proteomes" id="UP000435112">
    <property type="component" value="Unassembled WGS sequence"/>
</dbReference>
<name>A0A6A3G8X1_9STRA</name>
<feature type="region of interest" description="Disordered" evidence="1">
    <location>
        <begin position="15"/>
        <end position="37"/>
    </location>
</feature>
<evidence type="ECO:0000313" key="3">
    <source>
        <dbReference type="Proteomes" id="UP000435112"/>
    </source>
</evidence>
<gene>
    <name evidence="2" type="ORF">PR002_g31935</name>
</gene>
<proteinExistence type="predicted"/>
<protein>
    <submittedName>
        <fullName evidence="2">Uncharacterized protein</fullName>
    </submittedName>
</protein>
<feature type="compositionally biased region" description="Basic residues" evidence="1">
    <location>
        <begin position="88"/>
        <end position="98"/>
    </location>
</feature>
<sequence>MEKLMDHYGNVAAERKLRTPGSKQRRGWWRRPSSSMASCGWPAVSGVKAGGGVRARAWQAAAPQLQAASRLVAASELEHGKLRLASSKRRQGWWRRPRPSMASCGSPAASSVEAGGGVRARAWQAAAGQQ</sequence>
<comment type="caution">
    <text evidence="2">The sequence shown here is derived from an EMBL/GenBank/DDBJ whole genome shotgun (WGS) entry which is preliminary data.</text>
</comment>
<dbReference type="EMBL" id="QXFU01009402">
    <property type="protein sequence ID" value="KAE8954965.1"/>
    <property type="molecule type" value="Genomic_DNA"/>
</dbReference>
<dbReference type="AlphaFoldDB" id="A0A6A3G8X1"/>
<organism evidence="2 3">
    <name type="scientific">Phytophthora rubi</name>
    <dbReference type="NCBI Taxonomy" id="129364"/>
    <lineage>
        <taxon>Eukaryota</taxon>
        <taxon>Sar</taxon>
        <taxon>Stramenopiles</taxon>
        <taxon>Oomycota</taxon>
        <taxon>Peronosporomycetes</taxon>
        <taxon>Peronosporales</taxon>
        <taxon>Peronosporaceae</taxon>
        <taxon>Phytophthora</taxon>
    </lineage>
</organism>
<feature type="compositionally biased region" description="Low complexity" evidence="1">
    <location>
        <begin position="119"/>
        <end position="130"/>
    </location>
</feature>
<reference evidence="2 3" key="1">
    <citation type="submission" date="2018-09" db="EMBL/GenBank/DDBJ databases">
        <title>Genomic investigation of the strawberry pathogen Phytophthora fragariae indicates pathogenicity is determined by transcriptional variation in three key races.</title>
        <authorList>
            <person name="Adams T.M."/>
            <person name="Armitage A.D."/>
            <person name="Sobczyk M.K."/>
            <person name="Bates H.J."/>
            <person name="Dunwell J.M."/>
            <person name="Nellist C.F."/>
            <person name="Harrison R.J."/>
        </authorList>
    </citation>
    <scope>NUCLEOTIDE SEQUENCE [LARGE SCALE GENOMIC DNA]</scope>
    <source>
        <strain evidence="2 3">SCRP324</strain>
    </source>
</reference>